<gene>
    <name evidence="4" type="primary">LOC105227389</name>
</gene>
<keyword evidence="1" id="KW-1133">Transmembrane helix</keyword>
<evidence type="ECO:0000313" key="2">
    <source>
        <dbReference type="EMBL" id="JAC54985.1"/>
    </source>
</evidence>
<keyword evidence="3" id="KW-1185">Reference proteome</keyword>
<name>A0A034WLF9_BACDO</name>
<keyword evidence="1" id="KW-0812">Transmembrane</keyword>
<dbReference type="OrthoDB" id="6592556at2759"/>
<feature type="transmembrane region" description="Helical" evidence="1">
    <location>
        <begin position="21"/>
        <end position="42"/>
    </location>
</feature>
<dbReference type="KEGG" id="bdr:105227389"/>
<sequence>MVSVETIGSIFIKTLKLTINIIILILYCIGDEGIFLGVSGTWNLNEEKSPSPEIVASGIFVGFLIYTTVHTVAFFFGTTKHKRELTDTLMNMVGTAMWIAIGGVALHYWGGYMSDQDFLYVNAERQTGIAMGALCVIEGALYLLDTVLACIHYSKAEDIEYTGVGH</sequence>
<evidence type="ECO:0000256" key="1">
    <source>
        <dbReference type="SAM" id="Phobius"/>
    </source>
</evidence>
<dbReference type="GeneID" id="105227389"/>
<proteinExistence type="predicted"/>
<dbReference type="Proteomes" id="UP001652620">
    <property type="component" value="Chromosome 5"/>
</dbReference>
<dbReference type="OMA" id="TWNLNED"/>
<protein>
    <submittedName>
        <fullName evidence="4">Protein snakeskin</fullName>
    </submittedName>
</protein>
<feature type="transmembrane region" description="Helical" evidence="1">
    <location>
        <begin position="129"/>
        <end position="151"/>
    </location>
</feature>
<organism evidence="2">
    <name type="scientific">Bactrocera dorsalis</name>
    <name type="common">Oriental fruit fly</name>
    <name type="synonym">Dacus dorsalis</name>
    <dbReference type="NCBI Taxonomy" id="27457"/>
    <lineage>
        <taxon>Eukaryota</taxon>
        <taxon>Metazoa</taxon>
        <taxon>Ecdysozoa</taxon>
        <taxon>Arthropoda</taxon>
        <taxon>Hexapoda</taxon>
        <taxon>Insecta</taxon>
        <taxon>Pterygota</taxon>
        <taxon>Neoptera</taxon>
        <taxon>Endopterygota</taxon>
        <taxon>Diptera</taxon>
        <taxon>Brachycera</taxon>
        <taxon>Muscomorpha</taxon>
        <taxon>Tephritoidea</taxon>
        <taxon>Tephritidae</taxon>
        <taxon>Bactrocera</taxon>
        <taxon>Bactrocera</taxon>
    </lineage>
</organism>
<dbReference type="PANTHER" id="PTHR36692:SF3">
    <property type="entry name" value="PROTEIN SNAKESKIN"/>
    <property type="match status" value="1"/>
</dbReference>
<feature type="transmembrane region" description="Helical" evidence="1">
    <location>
        <begin position="89"/>
        <end position="109"/>
    </location>
</feature>
<dbReference type="EMBL" id="GAKP01003967">
    <property type="protein sequence ID" value="JAC54985.1"/>
    <property type="molecule type" value="Transcribed_RNA"/>
</dbReference>
<dbReference type="PANTHER" id="PTHR36692">
    <property type="entry name" value="PROTEIN SNAKESKIN"/>
    <property type="match status" value="1"/>
</dbReference>
<dbReference type="GO" id="GO:0005886">
    <property type="term" value="C:plasma membrane"/>
    <property type="evidence" value="ECO:0007669"/>
    <property type="project" value="TreeGrafter"/>
</dbReference>
<dbReference type="AlphaFoldDB" id="A0A034WLF9"/>
<dbReference type="RefSeq" id="XP_011205011.1">
    <property type="nucleotide sequence ID" value="XM_011206709.2"/>
</dbReference>
<dbReference type="CTD" id="40207"/>
<dbReference type="InterPro" id="IPR038976">
    <property type="entry name" value="Ssk"/>
</dbReference>
<evidence type="ECO:0000313" key="4">
    <source>
        <dbReference type="RefSeq" id="XP_011205011.1"/>
    </source>
</evidence>
<feature type="transmembrane region" description="Helical" evidence="1">
    <location>
        <begin position="54"/>
        <end position="77"/>
    </location>
</feature>
<reference evidence="4" key="2">
    <citation type="submission" date="2025-04" db="UniProtKB">
        <authorList>
            <consortium name="RefSeq"/>
        </authorList>
    </citation>
    <scope>IDENTIFICATION</scope>
    <source>
        <strain evidence="4">Punador</strain>
    </source>
</reference>
<reference evidence="2" key="1">
    <citation type="journal article" date="2014" name="BMC Genomics">
        <title>Characterizing the developmental transcriptome of the oriental fruit fly, Bactrocera dorsalis (Diptera: Tephritidae) through comparative genomic analysis with Drosophila melanogaster utilizing modENCODE datasets.</title>
        <authorList>
            <person name="Geib S.M."/>
            <person name="Calla B."/>
            <person name="Hall B."/>
            <person name="Hou S."/>
            <person name="Manoukis N.C."/>
        </authorList>
    </citation>
    <scope>NUCLEOTIDE SEQUENCE</scope>
    <source>
        <strain evidence="2">Punador</strain>
    </source>
</reference>
<dbReference type="GO" id="GO:0019991">
    <property type="term" value="P:septate junction assembly"/>
    <property type="evidence" value="ECO:0007669"/>
    <property type="project" value="InterPro"/>
</dbReference>
<keyword evidence="1" id="KW-0472">Membrane</keyword>
<accession>A0A034WLF9</accession>
<evidence type="ECO:0000313" key="3">
    <source>
        <dbReference type="Proteomes" id="UP001652620"/>
    </source>
</evidence>
<dbReference type="EMBL" id="GAKP01003966">
    <property type="protein sequence ID" value="JAC54986.1"/>
    <property type="molecule type" value="Transcribed_RNA"/>
</dbReference>